<evidence type="ECO:0000313" key="6">
    <source>
        <dbReference type="Proteomes" id="UP000234349"/>
    </source>
</evidence>
<comment type="caution">
    <text evidence="5">The sequence shown here is derived from an EMBL/GenBank/DDBJ whole genome shotgun (WGS) entry which is preliminary data.</text>
</comment>
<dbReference type="InterPro" id="IPR053959">
    <property type="entry name" value="YvlB/LiaX_N"/>
</dbReference>
<evidence type="ECO:0000256" key="2">
    <source>
        <dbReference type="SAM" id="MobiDB-lite"/>
    </source>
</evidence>
<dbReference type="NCBIfam" id="NF038025">
    <property type="entry name" value="dapto_LiaX"/>
    <property type="match status" value="1"/>
</dbReference>
<reference evidence="5 6" key="1">
    <citation type="submission" date="2016-09" db="EMBL/GenBank/DDBJ databases">
        <authorList>
            <person name="Inglin R.C."/>
        </authorList>
    </citation>
    <scope>NUCLEOTIDE SEQUENCE [LARGE SCALE GENOMIC DNA]</scope>
    <source>
        <strain evidence="5 6">RI-517</strain>
    </source>
</reference>
<feature type="domain" description="YvlB/LiaX N-terminal" evidence="4">
    <location>
        <begin position="2"/>
        <end position="32"/>
    </location>
</feature>
<organism evidence="5 6">
    <name type="scientific">Latilactobacillus sakei</name>
    <name type="common">Lactobacillus sakei</name>
    <dbReference type="NCBI Taxonomy" id="1599"/>
    <lineage>
        <taxon>Bacteria</taxon>
        <taxon>Bacillati</taxon>
        <taxon>Bacillota</taxon>
        <taxon>Bacilli</taxon>
        <taxon>Lactobacillales</taxon>
        <taxon>Lactobacillaceae</taxon>
        <taxon>Latilactobacillus</taxon>
    </lineage>
</organism>
<proteinExistence type="predicted"/>
<gene>
    <name evidence="5" type="ORF">CUR37_00250</name>
</gene>
<dbReference type="RefSeq" id="WP_076632195.1">
    <property type="nucleotide sequence ID" value="NZ_CP017273.1"/>
</dbReference>
<dbReference type="InterPro" id="IPR058219">
    <property type="entry name" value="LiaX"/>
</dbReference>
<keyword evidence="1" id="KW-0175">Coiled coil</keyword>
<feature type="coiled-coil region" evidence="1">
    <location>
        <begin position="70"/>
        <end position="159"/>
    </location>
</feature>
<dbReference type="Pfam" id="PF13349">
    <property type="entry name" value="DUF4097"/>
    <property type="match status" value="1"/>
</dbReference>
<sequence length="493" mass="54997">MNERQRILDLVNQGVLTSSEALILLENLAKNDQNTNATKMSAEPEVPDVDDNKQESAPETDQRALVEERARELTIALSGVNRQLQDLKQKIQADQEQVTVLDTMEDLDSLTSEKAAERHTLKAAVLQNQAQIDDLEEQRQTLTEELNQIEKQRRQMAKNQWSEKLGLSDDWKENASETFDEISSRLGEASLHLGKFMKETAKNVMDNVDWKEVNFKVPGLATEKFTHEFIYSDVTPEMINVKVANGNVDFKIWDQPEIKVVAQVKLYGKMGEPTAREAFEARSNINVTDADLVFQVPNKRIQADLTFYLPANNYLQTNVKLLNGDIALDGFTGRDLYLKTTNGQLTLNSTNVAMLEAENVNGGITVTDGHYEDILGTTVNGNIVMKAQVLNSSVSTVNGDIKASFNDNQLQHLKAKSVNGTVKLALPQTIGFTLEARTRFGMIKNRLANTQTVDQHQSTGSQMLQLARSEDMQAAQLTLGTTTGNILLKDKEN</sequence>
<dbReference type="InterPro" id="IPR025164">
    <property type="entry name" value="Toastrack_DUF4097"/>
</dbReference>
<protein>
    <recommendedName>
        <fullName evidence="7">Adhesin domain-containing protein</fullName>
    </recommendedName>
</protein>
<feature type="compositionally biased region" description="Basic and acidic residues" evidence="2">
    <location>
        <begin position="50"/>
        <end position="65"/>
    </location>
</feature>
<dbReference type="AlphaFoldDB" id="A0AAX0VD44"/>
<name>A0AAX0VD44_LATSK</name>
<feature type="domain" description="DUF4097" evidence="3">
    <location>
        <begin position="280"/>
        <end position="486"/>
    </location>
</feature>
<accession>A0AAX0VD44</accession>
<evidence type="ECO:0000259" key="3">
    <source>
        <dbReference type="Pfam" id="PF13349"/>
    </source>
</evidence>
<evidence type="ECO:0000259" key="4">
    <source>
        <dbReference type="Pfam" id="PF22746"/>
    </source>
</evidence>
<dbReference type="Proteomes" id="UP000234349">
    <property type="component" value="Unassembled WGS sequence"/>
</dbReference>
<dbReference type="EMBL" id="MKGH01000001">
    <property type="protein sequence ID" value="PKX80156.1"/>
    <property type="molecule type" value="Genomic_DNA"/>
</dbReference>
<feature type="region of interest" description="Disordered" evidence="2">
    <location>
        <begin position="35"/>
        <end position="65"/>
    </location>
</feature>
<evidence type="ECO:0008006" key="7">
    <source>
        <dbReference type="Google" id="ProtNLM"/>
    </source>
</evidence>
<evidence type="ECO:0000256" key="1">
    <source>
        <dbReference type="SAM" id="Coils"/>
    </source>
</evidence>
<dbReference type="Pfam" id="PF22746">
    <property type="entry name" value="SHOCT-like_DUF2089-C"/>
    <property type="match status" value="1"/>
</dbReference>
<evidence type="ECO:0000313" key="5">
    <source>
        <dbReference type="EMBL" id="PKX80156.1"/>
    </source>
</evidence>